<proteinExistence type="inferred from homology"/>
<protein>
    <submittedName>
        <fullName evidence="12">7 transmembrane receptor (Rhodopsin family)</fullName>
    </submittedName>
</protein>
<keyword evidence="4 10" id="KW-1133">Transmembrane helix</keyword>
<evidence type="ECO:0000256" key="6">
    <source>
        <dbReference type="ARBA" id="ARBA00023136"/>
    </source>
</evidence>
<feature type="transmembrane region" description="Helical" evidence="10">
    <location>
        <begin position="79"/>
        <end position="102"/>
    </location>
</feature>
<keyword evidence="5 9" id="KW-0297">G-protein coupled receptor</keyword>
<keyword evidence="8 9" id="KW-0807">Transducer</keyword>
<keyword evidence="3 9" id="KW-0812">Transmembrane</keyword>
<accession>A0ABN7A6A6</accession>
<dbReference type="PRINTS" id="PR01012">
    <property type="entry name" value="NRPEPTIDEYR"/>
</dbReference>
<evidence type="ECO:0000256" key="10">
    <source>
        <dbReference type="SAM" id="Phobius"/>
    </source>
</evidence>
<dbReference type="Proteomes" id="UP001307889">
    <property type="component" value="Chromosome 1"/>
</dbReference>
<dbReference type="InterPro" id="IPR000611">
    <property type="entry name" value="NPY_rcpt"/>
</dbReference>
<dbReference type="Pfam" id="PF00001">
    <property type="entry name" value="7tm_1"/>
    <property type="match status" value="1"/>
</dbReference>
<dbReference type="SUPFAM" id="SSF81321">
    <property type="entry name" value="Family A G protein-coupled receptor-like"/>
    <property type="match status" value="1"/>
</dbReference>
<keyword evidence="13" id="KW-1185">Reference proteome</keyword>
<evidence type="ECO:0000256" key="5">
    <source>
        <dbReference type="ARBA" id="ARBA00023040"/>
    </source>
</evidence>
<dbReference type="PROSITE" id="PS50262">
    <property type="entry name" value="G_PROTEIN_RECEP_F1_2"/>
    <property type="match status" value="1"/>
</dbReference>
<evidence type="ECO:0000256" key="4">
    <source>
        <dbReference type="ARBA" id="ARBA00022989"/>
    </source>
</evidence>
<dbReference type="PROSITE" id="PS00237">
    <property type="entry name" value="G_PROTEIN_RECEP_F1_1"/>
    <property type="match status" value="1"/>
</dbReference>
<feature type="transmembrane region" description="Helical" evidence="10">
    <location>
        <begin position="108"/>
        <end position="137"/>
    </location>
</feature>
<dbReference type="PANTHER" id="PTHR45695">
    <property type="entry name" value="LEUCOKININ RECEPTOR-RELATED"/>
    <property type="match status" value="1"/>
</dbReference>
<sequence>MNLVDMNSVDIFGSDYNDTIFDLKNVSFDYPSLEIVEEPIQTALVTIFSVTAFFSLASNVCVILVLSISTRTSRELKSFLVNLAVSDVLMAVFSIPFTYTMFLLGRWIFAPWFCPVVLTMQHVSVFVSVYTLAAIAIDRYKAITDPLGSRVTASRNGMVIASIWICSFFLSSVQLIVSRARPFRYDNQVYYDCTEGWDTPLAGQIYTIFIFCVSFFFPLLSLGFTYMVIGLKLWRRHVPGNADTARDSVNVRAKWKVIKMLLTIVILFALCWLPLQLFILVFYFYPELATYNTESQRNIYAISYFACLWLANANSFVNPLIYSFMSENFRYDLKDVISRIFRICRNERSRFRRDLSVRTTHSRIFFRQSRDTPPSHGGQSSIELVRVPSPKYV</sequence>
<feature type="transmembrane region" description="Helical" evidence="10">
    <location>
        <begin position="205"/>
        <end position="229"/>
    </location>
</feature>
<dbReference type="PRINTS" id="PR00237">
    <property type="entry name" value="GPCRRHODOPSN"/>
</dbReference>
<evidence type="ECO:0000256" key="2">
    <source>
        <dbReference type="ARBA" id="ARBA00010663"/>
    </source>
</evidence>
<reference evidence="12 13" key="1">
    <citation type="submission" date="2023-09" db="EMBL/GenBank/DDBJ databases">
        <title>Nesidiocoris tenuis whole genome shotgun sequence.</title>
        <authorList>
            <person name="Shibata T."/>
            <person name="Shimoda M."/>
            <person name="Kobayashi T."/>
            <person name="Uehara T."/>
        </authorList>
    </citation>
    <scope>NUCLEOTIDE SEQUENCE [LARGE SCALE GENOMIC DNA]</scope>
    <source>
        <strain evidence="12 13">Japan</strain>
    </source>
</reference>
<evidence type="ECO:0000259" key="11">
    <source>
        <dbReference type="PROSITE" id="PS50262"/>
    </source>
</evidence>
<organism evidence="12 13">
    <name type="scientific">Nesidiocoris tenuis</name>
    <dbReference type="NCBI Taxonomy" id="355587"/>
    <lineage>
        <taxon>Eukaryota</taxon>
        <taxon>Metazoa</taxon>
        <taxon>Ecdysozoa</taxon>
        <taxon>Arthropoda</taxon>
        <taxon>Hexapoda</taxon>
        <taxon>Insecta</taxon>
        <taxon>Pterygota</taxon>
        <taxon>Neoptera</taxon>
        <taxon>Paraneoptera</taxon>
        <taxon>Hemiptera</taxon>
        <taxon>Heteroptera</taxon>
        <taxon>Panheteroptera</taxon>
        <taxon>Cimicomorpha</taxon>
        <taxon>Miridae</taxon>
        <taxon>Dicyphina</taxon>
        <taxon>Nesidiocoris</taxon>
    </lineage>
</organism>
<dbReference type="Gene3D" id="1.20.1070.10">
    <property type="entry name" value="Rhodopsin 7-helix transmembrane proteins"/>
    <property type="match status" value="1"/>
</dbReference>
<dbReference type="InterPro" id="IPR000276">
    <property type="entry name" value="GPCR_Rhodpsn"/>
</dbReference>
<evidence type="ECO:0000256" key="9">
    <source>
        <dbReference type="RuleBase" id="RU000688"/>
    </source>
</evidence>
<evidence type="ECO:0000256" key="8">
    <source>
        <dbReference type="ARBA" id="ARBA00023224"/>
    </source>
</evidence>
<evidence type="ECO:0000313" key="12">
    <source>
        <dbReference type="EMBL" id="BES87428.1"/>
    </source>
</evidence>
<feature type="transmembrane region" description="Helical" evidence="10">
    <location>
        <begin position="298"/>
        <end position="321"/>
    </location>
</feature>
<feature type="domain" description="G-protein coupled receptors family 1 profile" evidence="11">
    <location>
        <begin position="58"/>
        <end position="322"/>
    </location>
</feature>
<feature type="transmembrane region" description="Helical" evidence="10">
    <location>
        <begin position="158"/>
        <end position="177"/>
    </location>
</feature>
<evidence type="ECO:0000256" key="7">
    <source>
        <dbReference type="ARBA" id="ARBA00023170"/>
    </source>
</evidence>
<name>A0ABN7A6A6_9HEMI</name>
<dbReference type="PANTHER" id="PTHR45695:SF9">
    <property type="entry name" value="LEUCOKININ RECEPTOR"/>
    <property type="match status" value="1"/>
</dbReference>
<keyword evidence="6 10" id="KW-0472">Membrane</keyword>
<evidence type="ECO:0000256" key="3">
    <source>
        <dbReference type="ARBA" id="ARBA00022692"/>
    </source>
</evidence>
<dbReference type="InterPro" id="IPR017452">
    <property type="entry name" value="GPCR_Rhodpsn_7TM"/>
</dbReference>
<keyword evidence="7 9" id="KW-0675">Receptor</keyword>
<dbReference type="EMBL" id="AP028909">
    <property type="protein sequence ID" value="BES87428.1"/>
    <property type="molecule type" value="Genomic_DNA"/>
</dbReference>
<evidence type="ECO:0000313" key="13">
    <source>
        <dbReference type="Proteomes" id="UP001307889"/>
    </source>
</evidence>
<feature type="transmembrane region" description="Helical" evidence="10">
    <location>
        <begin position="43"/>
        <end position="67"/>
    </location>
</feature>
<feature type="transmembrane region" description="Helical" evidence="10">
    <location>
        <begin position="261"/>
        <end position="286"/>
    </location>
</feature>
<evidence type="ECO:0000256" key="1">
    <source>
        <dbReference type="ARBA" id="ARBA00004141"/>
    </source>
</evidence>
<comment type="subcellular location">
    <subcellularLocation>
        <location evidence="1">Membrane</location>
        <topology evidence="1">Multi-pass membrane protein</topology>
    </subcellularLocation>
</comment>
<gene>
    <name evidence="12" type="ORF">NTJ_00234</name>
</gene>
<comment type="similarity">
    <text evidence="2 9">Belongs to the G-protein coupled receptor 1 family.</text>
</comment>